<dbReference type="Proteomes" id="UP001164653">
    <property type="component" value="Chromosome"/>
</dbReference>
<organism evidence="1 2">
    <name type="scientific">Dyadobacter pollutisoli</name>
    <dbReference type="NCBI Taxonomy" id="2910158"/>
    <lineage>
        <taxon>Bacteria</taxon>
        <taxon>Pseudomonadati</taxon>
        <taxon>Bacteroidota</taxon>
        <taxon>Cytophagia</taxon>
        <taxon>Cytophagales</taxon>
        <taxon>Spirosomataceae</taxon>
        <taxon>Dyadobacter</taxon>
    </lineage>
</organism>
<reference evidence="1" key="1">
    <citation type="submission" date="2022-11" db="EMBL/GenBank/DDBJ databases">
        <title>Dyadobacter pollutisoli sp. nov., isolated from plastic dumped soil.</title>
        <authorList>
            <person name="Kim J.M."/>
            <person name="Kim K.R."/>
            <person name="Lee J.K."/>
            <person name="Hao L."/>
            <person name="Jeon C.O."/>
        </authorList>
    </citation>
    <scope>NUCLEOTIDE SEQUENCE</scope>
    <source>
        <strain evidence="1">U1</strain>
    </source>
</reference>
<name>A0A9E8NBL5_9BACT</name>
<dbReference type="EMBL" id="CP112998">
    <property type="protein sequence ID" value="WAC12313.1"/>
    <property type="molecule type" value="Genomic_DNA"/>
</dbReference>
<keyword evidence="2" id="KW-1185">Reference proteome</keyword>
<dbReference type="AlphaFoldDB" id="A0A9E8NBL5"/>
<protein>
    <submittedName>
        <fullName evidence="1">Uncharacterized protein</fullName>
    </submittedName>
</protein>
<sequence>MAYLQHIGSEFTQNRLHPYLPELKYHFNSCVDIQANKSQIKTSFPKNLTGINFQQWRLEYEETHQDDPYLEDLNYILEFAIDRFSRSIDEGTEIFTEVEENVKISPVGIVPLRLQEGYLLFLHTFQPLVSVFEYQLALYNEMKQRYLKTTFVETVRIGIGNTVSQIKVDLTKKNKSLPNPATYVVESRYDYPLHETLLPVAEKLMLREINFA</sequence>
<dbReference type="KEGG" id="dpf:ON006_31885"/>
<accession>A0A9E8NBL5</accession>
<evidence type="ECO:0000313" key="1">
    <source>
        <dbReference type="EMBL" id="WAC12313.1"/>
    </source>
</evidence>
<dbReference type="RefSeq" id="WP_244821822.1">
    <property type="nucleotide sequence ID" value="NZ_CP112998.1"/>
</dbReference>
<evidence type="ECO:0000313" key="2">
    <source>
        <dbReference type="Proteomes" id="UP001164653"/>
    </source>
</evidence>
<gene>
    <name evidence="1" type="ORF">ON006_31885</name>
</gene>
<proteinExistence type="predicted"/>